<protein>
    <submittedName>
        <fullName evidence="2">Uncharacterized protein</fullName>
    </submittedName>
</protein>
<dbReference type="AlphaFoldDB" id="A0A6A5V6I9"/>
<name>A0A6A5V6I9_9PLEO</name>
<accession>A0A6A5V6I9</accession>
<feature type="compositionally biased region" description="Basic and acidic residues" evidence="1">
    <location>
        <begin position="585"/>
        <end position="597"/>
    </location>
</feature>
<feature type="region of interest" description="Disordered" evidence="1">
    <location>
        <begin position="286"/>
        <end position="306"/>
    </location>
</feature>
<feature type="region of interest" description="Disordered" evidence="1">
    <location>
        <begin position="533"/>
        <end position="556"/>
    </location>
</feature>
<feature type="compositionally biased region" description="Pro residues" evidence="1">
    <location>
        <begin position="400"/>
        <end position="414"/>
    </location>
</feature>
<evidence type="ECO:0000256" key="1">
    <source>
        <dbReference type="SAM" id="MobiDB-lite"/>
    </source>
</evidence>
<keyword evidence="3" id="KW-1185">Reference proteome</keyword>
<dbReference type="Proteomes" id="UP000800036">
    <property type="component" value="Unassembled WGS sequence"/>
</dbReference>
<proteinExistence type="predicted"/>
<dbReference type="EMBL" id="ML976685">
    <property type="protein sequence ID" value="KAF1972684.1"/>
    <property type="molecule type" value="Genomic_DNA"/>
</dbReference>
<feature type="region of interest" description="Disordered" evidence="1">
    <location>
        <begin position="179"/>
        <end position="211"/>
    </location>
</feature>
<gene>
    <name evidence="2" type="ORF">BU23DRAFT_599457</name>
</gene>
<reference evidence="2" key="1">
    <citation type="journal article" date="2020" name="Stud. Mycol.">
        <title>101 Dothideomycetes genomes: a test case for predicting lifestyles and emergence of pathogens.</title>
        <authorList>
            <person name="Haridas S."/>
            <person name="Albert R."/>
            <person name="Binder M."/>
            <person name="Bloem J."/>
            <person name="Labutti K."/>
            <person name="Salamov A."/>
            <person name="Andreopoulos B."/>
            <person name="Baker S."/>
            <person name="Barry K."/>
            <person name="Bills G."/>
            <person name="Bluhm B."/>
            <person name="Cannon C."/>
            <person name="Castanera R."/>
            <person name="Culley D."/>
            <person name="Daum C."/>
            <person name="Ezra D."/>
            <person name="Gonzalez J."/>
            <person name="Henrissat B."/>
            <person name="Kuo A."/>
            <person name="Liang C."/>
            <person name="Lipzen A."/>
            <person name="Lutzoni F."/>
            <person name="Magnuson J."/>
            <person name="Mondo S."/>
            <person name="Nolan M."/>
            <person name="Ohm R."/>
            <person name="Pangilinan J."/>
            <person name="Park H.-J."/>
            <person name="Ramirez L."/>
            <person name="Alfaro M."/>
            <person name="Sun H."/>
            <person name="Tritt A."/>
            <person name="Yoshinaga Y."/>
            <person name="Zwiers L.-H."/>
            <person name="Turgeon B."/>
            <person name="Goodwin S."/>
            <person name="Spatafora J."/>
            <person name="Crous P."/>
            <person name="Grigoriev I."/>
        </authorList>
    </citation>
    <scope>NUCLEOTIDE SEQUENCE</scope>
    <source>
        <strain evidence="2">CBS 107.79</strain>
    </source>
</reference>
<feature type="region of interest" description="Disordered" evidence="1">
    <location>
        <begin position="94"/>
        <end position="142"/>
    </location>
</feature>
<organism evidence="2 3">
    <name type="scientific">Bimuria novae-zelandiae CBS 107.79</name>
    <dbReference type="NCBI Taxonomy" id="1447943"/>
    <lineage>
        <taxon>Eukaryota</taxon>
        <taxon>Fungi</taxon>
        <taxon>Dikarya</taxon>
        <taxon>Ascomycota</taxon>
        <taxon>Pezizomycotina</taxon>
        <taxon>Dothideomycetes</taxon>
        <taxon>Pleosporomycetidae</taxon>
        <taxon>Pleosporales</taxon>
        <taxon>Massarineae</taxon>
        <taxon>Didymosphaeriaceae</taxon>
        <taxon>Bimuria</taxon>
    </lineage>
</organism>
<feature type="region of interest" description="Disordered" evidence="1">
    <location>
        <begin position="394"/>
        <end position="448"/>
    </location>
</feature>
<feature type="compositionally biased region" description="Basic and acidic residues" evidence="1">
    <location>
        <begin position="533"/>
        <end position="548"/>
    </location>
</feature>
<feature type="compositionally biased region" description="Basic and acidic residues" evidence="1">
    <location>
        <begin position="628"/>
        <end position="650"/>
    </location>
</feature>
<evidence type="ECO:0000313" key="3">
    <source>
        <dbReference type="Proteomes" id="UP000800036"/>
    </source>
</evidence>
<feature type="compositionally biased region" description="Basic residues" evidence="1">
    <location>
        <begin position="605"/>
        <end position="627"/>
    </location>
</feature>
<feature type="region of interest" description="Disordered" evidence="1">
    <location>
        <begin position="585"/>
        <end position="650"/>
    </location>
</feature>
<sequence>MEENSNKDPPRMNSVLQRGRFGFFWLLLTAQRTMGFLQRLKAVSKTPKRSPAEELVPQSILVASKSDKVASTQGKSLIDQANGIPDARTPRKLTRKRSLNCPVSEDANKRHSRSPAPEVFSWSDSTHGRSATHRPSRPLADRQAPVFSNARFPPPLPLDISEGDQLKIIHQNSSLDQLASGYNSGSSSPDPGSIFGSSPTRTMNTSPASTISLSKSEHGKFKLAVAPPPRLVDPAFVPAELDIKQGILSLPAENVSERSDDRLTLADIERMRAALYTDSEYFSDEEEVDFPSALEPGPSLDEASDPEASKGLLAVLNQATADLIKLTERLHEVPAAAPQALPSGSSARKLSCAAAPFPDVGTKSCICSSVVDPAPKTSVLPRVSAHTAEGNLKELHSPHLPLPDIPLPSHPARPPATDNETPVRSDKWWGKQPQRCDSFGNPSDPLAPRRYTRPNKHWYATRERFMEIFDEIPTIEGGARRENPKLYQMRKRRTLLEIGLTERDLLEAPTAVRGEEIMLLLDALECRLQREREEENARKKRVEERDVGPVRPVRKSGRAATIGAHCANDARIVYSAGGTMKGKIVERRNKDKVEDSKGMSMVVGKKSKEKVVGKKSKDKVVDKKRKDKVKDSKGKGKAVERKGKGKTAER</sequence>
<evidence type="ECO:0000313" key="2">
    <source>
        <dbReference type="EMBL" id="KAF1972684.1"/>
    </source>
</evidence>